<dbReference type="Gene3D" id="3.30.160.60">
    <property type="entry name" value="Classic Zinc Finger"/>
    <property type="match status" value="2"/>
</dbReference>
<evidence type="ECO:0000313" key="3">
    <source>
        <dbReference type="Ensembl" id="ENSPMGP00000003510.1"/>
    </source>
</evidence>
<dbReference type="InterPro" id="IPR036236">
    <property type="entry name" value="Znf_C2H2_sf"/>
</dbReference>
<feature type="domain" description="C2H2-type" evidence="2">
    <location>
        <begin position="1"/>
        <end position="26"/>
    </location>
</feature>
<protein>
    <recommendedName>
        <fullName evidence="2">C2H2-type domain-containing protein</fullName>
    </recommendedName>
</protein>
<evidence type="ECO:0000256" key="1">
    <source>
        <dbReference type="PROSITE-ProRule" id="PRU00042"/>
    </source>
</evidence>
<keyword evidence="1" id="KW-0862">Zinc</keyword>
<reference evidence="3" key="2">
    <citation type="submission" date="2025-09" db="UniProtKB">
        <authorList>
            <consortium name="Ensembl"/>
        </authorList>
    </citation>
    <scope>IDENTIFICATION</scope>
</reference>
<reference evidence="3" key="1">
    <citation type="submission" date="2025-08" db="UniProtKB">
        <authorList>
            <consortium name="Ensembl"/>
        </authorList>
    </citation>
    <scope>IDENTIFICATION</scope>
</reference>
<keyword evidence="4" id="KW-1185">Reference proteome</keyword>
<dbReference type="PROSITE" id="PS50157">
    <property type="entry name" value="ZINC_FINGER_C2H2_2"/>
    <property type="match status" value="2"/>
</dbReference>
<name>A0A3B3ZFX3_9GOBI</name>
<dbReference type="Proteomes" id="UP000261520">
    <property type="component" value="Unplaced"/>
</dbReference>
<dbReference type="STRING" id="409849.ENSPMGP00000003510"/>
<keyword evidence="1" id="KW-0863">Zinc-finger</keyword>
<sequence>WDCGKSFKQIAHLNRHKLCVHSNERPFCCTHCKRTFSQASGLIRRHHQKMHS</sequence>
<dbReference type="Ensembl" id="ENSPMGT00000003725.1">
    <property type="protein sequence ID" value="ENSPMGP00000003510.1"/>
    <property type="gene ID" value="ENSPMGG00000003021.1"/>
</dbReference>
<dbReference type="SUPFAM" id="SSF57667">
    <property type="entry name" value="beta-beta-alpha zinc fingers"/>
    <property type="match status" value="1"/>
</dbReference>
<feature type="domain" description="C2H2-type" evidence="2">
    <location>
        <begin position="27"/>
        <end position="52"/>
    </location>
</feature>
<proteinExistence type="predicted"/>
<dbReference type="GO" id="GO:0008270">
    <property type="term" value="F:zinc ion binding"/>
    <property type="evidence" value="ECO:0007669"/>
    <property type="project" value="UniProtKB-KW"/>
</dbReference>
<dbReference type="InterPro" id="IPR013087">
    <property type="entry name" value="Znf_C2H2_type"/>
</dbReference>
<keyword evidence="1" id="KW-0479">Metal-binding</keyword>
<organism evidence="3 4">
    <name type="scientific">Periophthalmus magnuspinnatus</name>
    <dbReference type="NCBI Taxonomy" id="409849"/>
    <lineage>
        <taxon>Eukaryota</taxon>
        <taxon>Metazoa</taxon>
        <taxon>Chordata</taxon>
        <taxon>Craniata</taxon>
        <taxon>Vertebrata</taxon>
        <taxon>Euteleostomi</taxon>
        <taxon>Actinopterygii</taxon>
        <taxon>Neopterygii</taxon>
        <taxon>Teleostei</taxon>
        <taxon>Neoteleostei</taxon>
        <taxon>Acanthomorphata</taxon>
        <taxon>Gobiaria</taxon>
        <taxon>Gobiiformes</taxon>
        <taxon>Gobioidei</taxon>
        <taxon>Gobiidae</taxon>
        <taxon>Oxudercinae</taxon>
        <taxon>Periophthalmus</taxon>
    </lineage>
</organism>
<evidence type="ECO:0000313" key="4">
    <source>
        <dbReference type="Proteomes" id="UP000261520"/>
    </source>
</evidence>
<dbReference type="AlphaFoldDB" id="A0A3B3ZFX3"/>
<accession>A0A3B3ZFX3</accession>
<evidence type="ECO:0000259" key="2">
    <source>
        <dbReference type="PROSITE" id="PS50157"/>
    </source>
</evidence>